<evidence type="ECO:0000313" key="3">
    <source>
        <dbReference type="EMBL" id="CAF4206923.1"/>
    </source>
</evidence>
<dbReference type="PANTHER" id="PTHR38075:SF1">
    <property type="entry name" value="DUF4139 DOMAIN-CONTAINING PROTEIN"/>
    <property type="match status" value="1"/>
</dbReference>
<evidence type="ECO:0000313" key="2">
    <source>
        <dbReference type="EMBL" id="CAF1399511.1"/>
    </source>
</evidence>
<gene>
    <name evidence="2" type="ORF">OVA965_LOCUS32976</name>
    <name evidence="3" type="ORF">TMI583_LOCUS33849</name>
</gene>
<organism evidence="2 4">
    <name type="scientific">Didymodactylos carnosus</name>
    <dbReference type="NCBI Taxonomy" id="1234261"/>
    <lineage>
        <taxon>Eukaryota</taxon>
        <taxon>Metazoa</taxon>
        <taxon>Spiralia</taxon>
        <taxon>Gnathifera</taxon>
        <taxon>Rotifera</taxon>
        <taxon>Eurotatoria</taxon>
        <taxon>Bdelloidea</taxon>
        <taxon>Philodinida</taxon>
        <taxon>Philodinidae</taxon>
        <taxon>Didymodactylos</taxon>
    </lineage>
</organism>
<keyword evidence="1" id="KW-0732">Signal</keyword>
<dbReference type="PANTHER" id="PTHR38075">
    <property type="entry name" value="DUF4139 DOMAIN-CONTAINING PROTEIN"/>
    <property type="match status" value="1"/>
</dbReference>
<dbReference type="Proteomes" id="UP000677228">
    <property type="component" value="Unassembled WGS sequence"/>
</dbReference>
<dbReference type="EMBL" id="CAJNOK010026204">
    <property type="protein sequence ID" value="CAF1399511.1"/>
    <property type="molecule type" value="Genomic_DNA"/>
</dbReference>
<dbReference type="AlphaFoldDB" id="A0A8S2FA91"/>
<feature type="chain" id="PRO_5036273509" description="DUF4139 domain-containing protein" evidence="1">
    <location>
        <begin position="24"/>
        <end position="486"/>
    </location>
</feature>
<dbReference type="EMBL" id="CAJOBA010047930">
    <property type="protein sequence ID" value="CAF4206923.1"/>
    <property type="molecule type" value="Genomic_DNA"/>
</dbReference>
<sequence length="486" mass="55742">MNLFILITTTLVLFLQLNGLIQCGSDRTTTAIVNIYSNFAEIVEKLDDNSRPTIEFSEKEWENIRSDTIILICPTANITVTSQTVTEQKRSLNGEKIFIRDNVNKSAPIMEVTMIDETKNLIEDRTSVKDQSLYYTISTGQQEILQTSLPPTSKYLVSFTYRKSISLGDSQEQPQLYVSYLYSKLNWRVRYQLLLSTLTNNSVLLNYADIRNDGLNTIKIDHGELFSGDINIQMNQQRIYTQNQVSNEMRGQQNLFSAQYDQEAALPSIESSGTELAGIYKFTINKPFEIEPKTNYLLPMFEPTVYVRRFGLIDKVFNKYSLTTNDKVQRSYCLLSKEYLPKGQVILREDGYLVGETAFPNLAANEKYTFSIGQDADITYNEQIHLLSTIKFNDTSRNVTITRLTYEIHLKINNHKHRVVSIGYKQQFPTMKKFNATIGHSHSHSHSNSSSLFFLNPDNKQQVMATFDVEADKVATYKYGVINEEE</sequence>
<dbReference type="Proteomes" id="UP000682733">
    <property type="component" value="Unassembled WGS sequence"/>
</dbReference>
<reference evidence="2" key="1">
    <citation type="submission" date="2021-02" db="EMBL/GenBank/DDBJ databases">
        <authorList>
            <person name="Nowell W R."/>
        </authorList>
    </citation>
    <scope>NUCLEOTIDE SEQUENCE</scope>
</reference>
<protein>
    <recommendedName>
        <fullName evidence="5">DUF4139 domain-containing protein</fullName>
    </recommendedName>
</protein>
<comment type="caution">
    <text evidence="2">The sequence shown here is derived from an EMBL/GenBank/DDBJ whole genome shotgun (WGS) entry which is preliminary data.</text>
</comment>
<accession>A0A8S2FA91</accession>
<evidence type="ECO:0000256" key="1">
    <source>
        <dbReference type="SAM" id="SignalP"/>
    </source>
</evidence>
<name>A0A8S2FA91_9BILA</name>
<proteinExistence type="predicted"/>
<evidence type="ECO:0008006" key="5">
    <source>
        <dbReference type="Google" id="ProtNLM"/>
    </source>
</evidence>
<evidence type="ECO:0000313" key="4">
    <source>
        <dbReference type="Proteomes" id="UP000677228"/>
    </source>
</evidence>
<feature type="signal peptide" evidence="1">
    <location>
        <begin position="1"/>
        <end position="23"/>
    </location>
</feature>